<proteinExistence type="predicted"/>
<keyword evidence="7" id="KW-0915">Sodium</keyword>
<dbReference type="PANTHER" id="PTHR35806:SF1">
    <property type="entry name" value="OXALOACETATE DECARBOXYLASE BETA CHAIN 2"/>
    <property type="match status" value="1"/>
</dbReference>
<dbReference type="GO" id="GO:0006814">
    <property type="term" value="P:sodium ion transport"/>
    <property type="evidence" value="ECO:0007669"/>
    <property type="project" value="UniProtKB-UniRule"/>
</dbReference>
<evidence type="ECO:0000256" key="7">
    <source>
        <dbReference type="PIRNR" id="PIRNR015658"/>
    </source>
</evidence>
<feature type="transmembrane region" description="Helical" evidence="8">
    <location>
        <begin position="285"/>
        <end position="308"/>
    </location>
</feature>
<comment type="caution">
    <text evidence="9">The sequence shown here is derived from an EMBL/GenBank/DDBJ whole genome shotgun (WGS) entry which is preliminary data.</text>
</comment>
<evidence type="ECO:0000256" key="1">
    <source>
        <dbReference type="ARBA" id="ARBA00004651"/>
    </source>
</evidence>
<keyword evidence="5 8" id="KW-1133">Transmembrane helix</keyword>
<dbReference type="NCBIfam" id="TIGR01109">
    <property type="entry name" value="Na_pump_decarbB"/>
    <property type="match status" value="1"/>
</dbReference>
<organism evidence="9 10">
    <name type="scientific">Brachyspira aalborgi</name>
    <dbReference type="NCBI Taxonomy" id="29522"/>
    <lineage>
        <taxon>Bacteria</taxon>
        <taxon>Pseudomonadati</taxon>
        <taxon>Spirochaetota</taxon>
        <taxon>Spirochaetia</taxon>
        <taxon>Brachyspirales</taxon>
        <taxon>Brachyspiraceae</taxon>
        <taxon>Brachyspira</taxon>
    </lineage>
</organism>
<feature type="transmembrane region" description="Helical" evidence="8">
    <location>
        <begin position="261"/>
        <end position="279"/>
    </location>
</feature>
<comment type="subcellular location">
    <subcellularLocation>
        <location evidence="1">Cell membrane</location>
        <topology evidence="1">Multi-pass membrane protein</topology>
    </subcellularLocation>
</comment>
<gene>
    <name evidence="9" type="ORF">EPJ80_08245</name>
</gene>
<feature type="transmembrane region" description="Helical" evidence="8">
    <location>
        <begin position="214"/>
        <end position="240"/>
    </location>
</feature>
<evidence type="ECO:0000256" key="6">
    <source>
        <dbReference type="ARBA" id="ARBA00023136"/>
    </source>
</evidence>
<evidence type="ECO:0000313" key="10">
    <source>
        <dbReference type="Proteomes" id="UP000325116"/>
    </source>
</evidence>
<keyword evidence="7" id="KW-0406">Ion transport</keyword>
<evidence type="ECO:0000256" key="4">
    <source>
        <dbReference type="ARBA" id="ARBA00022967"/>
    </source>
</evidence>
<keyword evidence="6 7" id="KW-0472">Membrane</keyword>
<protein>
    <submittedName>
        <fullName evidence="9">Sodium ion-translocating decarboxylase subunit beta</fullName>
    </submittedName>
</protein>
<evidence type="ECO:0000313" key="9">
    <source>
        <dbReference type="EMBL" id="TXJ11693.1"/>
    </source>
</evidence>
<reference evidence="9 10" key="1">
    <citation type="journal article" date="1992" name="Lakartidningen">
        <title>[Penicillin V and not amoxicillin is the first choice preparation in acute otitis].</title>
        <authorList>
            <person name="Kamme C."/>
            <person name="Lundgren K."/>
            <person name="Prellner K."/>
        </authorList>
    </citation>
    <scope>NUCLEOTIDE SEQUENCE [LARGE SCALE GENOMIC DNA]</scope>
    <source>
        <strain evidence="9 10">W1</strain>
    </source>
</reference>
<dbReference type="GO" id="GO:0005886">
    <property type="term" value="C:plasma membrane"/>
    <property type="evidence" value="ECO:0007669"/>
    <property type="project" value="UniProtKB-SubCell"/>
</dbReference>
<keyword evidence="2 7" id="KW-1003">Cell membrane</keyword>
<feature type="transmembrane region" description="Helical" evidence="8">
    <location>
        <begin position="139"/>
        <end position="159"/>
    </location>
</feature>
<dbReference type="Proteomes" id="UP000325116">
    <property type="component" value="Unassembled WGS sequence"/>
</dbReference>
<evidence type="ECO:0000256" key="5">
    <source>
        <dbReference type="ARBA" id="ARBA00022989"/>
    </source>
</evidence>
<dbReference type="GO" id="GO:0016829">
    <property type="term" value="F:lyase activity"/>
    <property type="evidence" value="ECO:0007669"/>
    <property type="project" value="InterPro"/>
</dbReference>
<feature type="transmembrane region" description="Helical" evidence="8">
    <location>
        <begin position="320"/>
        <end position="340"/>
    </location>
</feature>
<dbReference type="Pfam" id="PF03977">
    <property type="entry name" value="OAD_beta"/>
    <property type="match status" value="1"/>
</dbReference>
<keyword evidence="3 8" id="KW-0812">Transmembrane</keyword>
<dbReference type="InterPro" id="IPR005661">
    <property type="entry name" value="OadB_MmdB"/>
</dbReference>
<dbReference type="RefSeq" id="WP_147758615.1">
    <property type="nucleotide sequence ID" value="NZ_SAXT01000005.1"/>
</dbReference>
<name>A0A5C8CG79_9SPIR</name>
<dbReference type="PIRSF" id="PIRSF015658">
    <property type="entry name" value="MmdB_OadB"/>
    <property type="match status" value="1"/>
</dbReference>
<feature type="transmembrane region" description="Helical" evidence="8">
    <location>
        <begin position="352"/>
        <end position="378"/>
    </location>
</feature>
<feature type="transmembrane region" description="Helical" evidence="8">
    <location>
        <begin position="20"/>
        <end position="38"/>
    </location>
</feature>
<feature type="transmembrane region" description="Helical" evidence="8">
    <location>
        <begin position="82"/>
        <end position="102"/>
    </location>
</feature>
<evidence type="ECO:0000256" key="2">
    <source>
        <dbReference type="ARBA" id="ARBA00022475"/>
    </source>
</evidence>
<keyword evidence="7" id="KW-0813">Transport</keyword>
<feature type="transmembrane region" description="Helical" evidence="8">
    <location>
        <begin position="109"/>
        <end position="127"/>
    </location>
</feature>
<keyword evidence="4" id="KW-1278">Translocase</keyword>
<accession>A0A5C8CG79</accession>
<feature type="transmembrane region" description="Helical" evidence="8">
    <location>
        <begin position="166"/>
        <end position="188"/>
    </location>
</feature>
<evidence type="ECO:0000256" key="8">
    <source>
        <dbReference type="SAM" id="Phobius"/>
    </source>
</evidence>
<dbReference type="EMBL" id="SAXT01000005">
    <property type="protein sequence ID" value="TXJ11693.1"/>
    <property type="molecule type" value="Genomic_DNA"/>
</dbReference>
<keyword evidence="7" id="KW-0739">Sodium transport</keyword>
<sequence length="379" mass="40946">MNKILGLDFNNLFAGFYPPSFAQIIMMLLGAYLIYMSIYYNKKPLLLLPMGVSILASNMPLPKMTTEVINGFLGFIFSGADSGVYSILVFFAVGTMIDLGLILADPKNFFIGASSQIGIFIIFYIMSSFGEYLNLGDNIAAATSIIGAADGSLAMYMASLIAETRYFAPIVIAAYLYMELLPILQMGVTKFLTTSKERKISMSYLRHVSRGEKIIFAVISMGFCGIFLSNAFPLIAALLFGSILRESDIIKNFSVNLQKSLNGILTMFIGIAIGSSTTAETFITFNTIIIFLFGLLSLILSTVIGILTAKIMNILTRGKVNPIIGSAGLSAFPIPAWGAHIYGQENSSSNCLLLHAMAVNISGIISGAISVGILLTFFH</sequence>
<dbReference type="AlphaFoldDB" id="A0A5C8CG79"/>
<dbReference type="PANTHER" id="PTHR35806">
    <property type="entry name" value="OXALOACETATE DECARBOXYLASE BETA CHAIN 2"/>
    <property type="match status" value="1"/>
</dbReference>
<evidence type="ECO:0000256" key="3">
    <source>
        <dbReference type="ARBA" id="ARBA00022692"/>
    </source>
</evidence>